<evidence type="ECO:0000313" key="2">
    <source>
        <dbReference type="Proteomes" id="UP000669060"/>
    </source>
</evidence>
<reference evidence="1 2" key="1">
    <citation type="submission" date="2020-12" db="EMBL/GenBank/DDBJ databases">
        <title>Pseudomonas schmalbachii sp. nov. isolated from millipede gut.</title>
        <authorList>
            <person name="Shelomi M."/>
        </authorList>
    </citation>
    <scope>NUCLEOTIDE SEQUENCE [LARGE SCALE GENOMIC DNA]</scope>
    <source>
        <strain evidence="1 2">Milli4</strain>
    </source>
</reference>
<accession>A0ABS3TSB5</accession>
<dbReference type="EMBL" id="JAELYA010000005">
    <property type="protein sequence ID" value="MBO3276572.1"/>
    <property type="molecule type" value="Genomic_DNA"/>
</dbReference>
<dbReference type="InterPro" id="IPR046507">
    <property type="entry name" value="DUF6685"/>
</dbReference>
<sequence length="293" mass="32384">MSQLSVTRRLATLAQRLGLRPGDTHDIAERTQALSLVFTKPVAAAAGIGWQSGPPLFRLIDLPRGALSGPVQEDKARAHAMLTCLVEWQQESLPTLDIRRIDGLCSRGPMGSSSLPDLEALAASDACRKLRIISYKDFTRVLGTAVPGFERNERLHLRQASWHGERLFRINENHPGEFASAVVYARRRGLEICLPVTIRRYRLNSAALNDLDRRYHLLAMPSQAWSDPAFMELLLDTGLPYARLGLFNTETPESLLLPKDHPQAHAFGLGLRAIGASDLVSYLRASESSTRGS</sequence>
<keyword evidence="2" id="KW-1185">Reference proteome</keyword>
<proteinExistence type="predicted"/>
<dbReference type="Proteomes" id="UP000669060">
    <property type="component" value="Unassembled WGS sequence"/>
</dbReference>
<dbReference type="RefSeq" id="WP_208314670.1">
    <property type="nucleotide sequence ID" value="NZ_JAELYA010000005.1"/>
</dbReference>
<comment type="caution">
    <text evidence="1">The sequence shown here is derived from an EMBL/GenBank/DDBJ whole genome shotgun (WGS) entry which is preliminary data.</text>
</comment>
<name>A0ABS3TSB5_9PSED</name>
<dbReference type="Pfam" id="PF20390">
    <property type="entry name" value="DUF6685"/>
    <property type="match status" value="1"/>
</dbReference>
<protein>
    <submittedName>
        <fullName evidence="1">Uncharacterized protein</fullName>
    </submittedName>
</protein>
<organism evidence="1 2">
    <name type="scientific">Pseudomonas schmalbachii</name>
    <dbReference type="NCBI Taxonomy" id="2816993"/>
    <lineage>
        <taxon>Bacteria</taxon>
        <taxon>Pseudomonadati</taxon>
        <taxon>Pseudomonadota</taxon>
        <taxon>Gammaproteobacteria</taxon>
        <taxon>Pseudomonadales</taxon>
        <taxon>Pseudomonadaceae</taxon>
        <taxon>Pseudomonas</taxon>
    </lineage>
</organism>
<evidence type="ECO:0000313" key="1">
    <source>
        <dbReference type="EMBL" id="MBO3276572.1"/>
    </source>
</evidence>
<gene>
    <name evidence="1" type="ORF">JFY56_15190</name>
</gene>